<evidence type="ECO:0000313" key="2">
    <source>
        <dbReference type="EMBL" id="KAK8384955.1"/>
    </source>
</evidence>
<organism evidence="2 3">
    <name type="scientific">Scylla paramamosain</name>
    <name type="common">Mud crab</name>
    <dbReference type="NCBI Taxonomy" id="85552"/>
    <lineage>
        <taxon>Eukaryota</taxon>
        <taxon>Metazoa</taxon>
        <taxon>Ecdysozoa</taxon>
        <taxon>Arthropoda</taxon>
        <taxon>Crustacea</taxon>
        <taxon>Multicrustacea</taxon>
        <taxon>Malacostraca</taxon>
        <taxon>Eumalacostraca</taxon>
        <taxon>Eucarida</taxon>
        <taxon>Decapoda</taxon>
        <taxon>Pleocyemata</taxon>
        <taxon>Brachyura</taxon>
        <taxon>Eubrachyura</taxon>
        <taxon>Portunoidea</taxon>
        <taxon>Portunidae</taxon>
        <taxon>Portuninae</taxon>
        <taxon>Scylla</taxon>
    </lineage>
</organism>
<dbReference type="InterPro" id="IPR045860">
    <property type="entry name" value="Snake_toxin-like_sf"/>
</dbReference>
<sequence length="151" mass="16225">MKGATASPVFTMSSTLVLCCIAACLALTEGVHNDLSCYQCNVTHSDECTDDYLAPCPDTQLFDRCQTRDRRTADGRHWVEKGCALAPCQLPRMVGDALGTTCDYSAPAYDCVFCCRGSGCNGRAVSTVSLPPLLLRLLLPLLGLLTPVFVL</sequence>
<gene>
    <name evidence="2" type="ORF">O3P69_014489</name>
</gene>
<dbReference type="SUPFAM" id="SSF57302">
    <property type="entry name" value="Snake toxin-like"/>
    <property type="match status" value="1"/>
</dbReference>
<proteinExistence type="predicted"/>
<feature type="chain" id="PRO_5043687797" description="Protein quiver" evidence="1">
    <location>
        <begin position="31"/>
        <end position="151"/>
    </location>
</feature>
<dbReference type="EMBL" id="JARAKH010000034">
    <property type="protein sequence ID" value="KAK8384955.1"/>
    <property type="molecule type" value="Genomic_DNA"/>
</dbReference>
<keyword evidence="3" id="KW-1185">Reference proteome</keyword>
<dbReference type="AlphaFoldDB" id="A0AAW0TBC4"/>
<reference evidence="2 3" key="1">
    <citation type="submission" date="2023-03" db="EMBL/GenBank/DDBJ databases">
        <title>High-quality genome of Scylla paramamosain provides insights in environmental adaptation.</title>
        <authorList>
            <person name="Zhang L."/>
        </authorList>
    </citation>
    <scope>NUCLEOTIDE SEQUENCE [LARGE SCALE GENOMIC DNA]</scope>
    <source>
        <strain evidence="2">LZ_2023a</strain>
        <tissue evidence="2">Muscle</tissue>
    </source>
</reference>
<feature type="signal peptide" evidence="1">
    <location>
        <begin position="1"/>
        <end position="30"/>
    </location>
</feature>
<dbReference type="Proteomes" id="UP001487740">
    <property type="component" value="Unassembled WGS sequence"/>
</dbReference>
<protein>
    <recommendedName>
        <fullName evidence="4">Protein quiver</fullName>
    </recommendedName>
</protein>
<evidence type="ECO:0000256" key="1">
    <source>
        <dbReference type="SAM" id="SignalP"/>
    </source>
</evidence>
<accession>A0AAW0TBC4</accession>
<comment type="caution">
    <text evidence="2">The sequence shown here is derived from an EMBL/GenBank/DDBJ whole genome shotgun (WGS) entry which is preliminary data.</text>
</comment>
<name>A0AAW0TBC4_SCYPA</name>
<evidence type="ECO:0000313" key="3">
    <source>
        <dbReference type="Proteomes" id="UP001487740"/>
    </source>
</evidence>
<dbReference type="CDD" id="cd00117">
    <property type="entry name" value="TFP"/>
    <property type="match status" value="1"/>
</dbReference>
<evidence type="ECO:0008006" key="4">
    <source>
        <dbReference type="Google" id="ProtNLM"/>
    </source>
</evidence>
<keyword evidence="1" id="KW-0732">Signal</keyword>